<sequence length="436" mass="49501">MIVKEPNARNSNLDLPLLLNKMPRNPKLGMILSFWRRHQQLLFLYRLATVKQIGGYFVIFTWFPDSQADIQADRRVFCDFHMIPRLGARLALGQSVPLLTAWLIAPCSAGYEQAGEPILPEFPWFSSDRPRNVTNVWCPERATRRRNEAHFSSHNPTGHTQRPPIIDVPVATYHWCSRGSPIIDVPEVYRTQKFNSGLEQYMATCRYHRQMLKINHQQERSRQIITWGSEDSAALVLASNRYDSLLWQCETESLRLEETVMSAGNLRPQTLDKNSTEGAPCSLARLGIRIQIEAPTARIVNIKNFQLRSMDTKVSDVDSLSGHDLELTIHNLSTRHYRYTSKIITDVSFGDLVIIQSAGNKLWSPCSARQNVNPAVLPGVGDGHRWPCPHSRTPSSTTDALCPTNTLFLFPVHGHNFFSASSTQHHLIAMERINVV</sequence>
<dbReference type="Proteomes" id="UP001283361">
    <property type="component" value="Unassembled WGS sequence"/>
</dbReference>
<reference evidence="1" key="1">
    <citation type="journal article" date="2023" name="G3 (Bethesda)">
        <title>A reference genome for the long-term kleptoplast-retaining sea slug Elysia crispata morphotype clarki.</title>
        <authorList>
            <person name="Eastman K.E."/>
            <person name="Pendleton A.L."/>
            <person name="Shaikh M.A."/>
            <person name="Suttiyut T."/>
            <person name="Ogas R."/>
            <person name="Tomko P."/>
            <person name="Gavelis G."/>
            <person name="Widhalm J.R."/>
            <person name="Wisecaver J.H."/>
        </authorList>
    </citation>
    <scope>NUCLEOTIDE SEQUENCE</scope>
    <source>
        <strain evidence="1">ECLA1</strain>
    </source>
</reference>
<name>A0AAE0Y925_9GAST</name>
<evidence type="ECO:0000313" key="1">
    <source>
        <dbReference type="EMBL" id="KAK3737141.1"/>
    </source>
</evidence>
<proteinExistence type="predicted"/>
<dbReference type="AlphaFoldDB" id="A0AAE0Y925"/>
<keyword evidence="2" id="KW-1185">Reference proteome</keyword>
<organism evidence="1 2">
    <name type="scientific">Elysia crispata</name>
    <name type="common">lettuce slug</name>
    <dbReference type="NCBI Taxonomy" id="231223"/>
    <lineage>
        <taxon>Eukaryota</taxon>
        <taxon>Metazoa</taxon>
        <taxon>Spiralia</taxon>
        <taxon>Lophotrochozoa</taxon>
        <taxon>Mollusca</taxon>
        <taxon>Gastropoda</taxon>
        <taxon>Heterobranchia</taxon>
        <taxon>Euthyneura</taxon>
        <taxon>Panpulmonata</taxon>
        <taxon>Sacoglossa</taxon>
        <taxon>Placobranchoidea</taxon>
        <taxon>Plakobranchidae</taxon>
        <taxon>Elysia</taxon>
    </lineage>
</organism>
<evidence type="ECO:0000313" key="2">
    <source>
        <dbReference type="Proteomes" id="UP001283361"/>
    </source>
</evidence>
<protein>
    <submittedName>
        <fullName evidence="1">Uncharacterized protein</fullName>
    </submittedName>
</protein>
<comment type="caution">
    <text evidence="1">The sequence shown here is derived from an EMBL/GenBank/DDBJ whole genome shotgun (WGS) entry which is preliminary data.</text>
</comment>
<accession>A0AAE0Y925</accession>
<dbReference type="EMBL" id="JAWDGP010006665">
    <property type="protein sequence ID" value="KAK3737141.1"/>
    <property type="molecule type" value="Genomic_DNA"/>
</dbReference>
<gene>
    <name evidence="1" type="ORF">RRG08_016447</name>
</gene>